<reference evidence="1 2" key="1">
    <citation type="journal article" date="2024" name="Curr. Microbiol.">
        <title>Luteibacter sahnii sp. nov., A Novel Yellow-Colored Xanthomonadin Pigment Producing Probiotic Bacterium from Healthy Rice Seed Microbiome.</title>
        <authorList>
            <person name="Jaiswal G."/>
            <person name="Rana R."/>
            <person name="Nayak P.K."/>
            <person name="Chouhan R."/>
            <person name="Gandhi S.G."/>
            <person name="Patel H.K."/>
            <person name="Patil P.B."/>
        </authorList>
    </citation>
    <scope>NUCLEOTIDE SEQUENCE [LARGE SCALE GENOMIC DNA]</scope>
    <source>
        <strain evidence="1 2">PPL201</strain>
    </source>
</reference>
<evidence type="ECO:0000313" key="1">
    <source>
        <dbReference type="EMBL" id="MDF4026419.1"/>
    </source>
</evidence>
<dbReference type="NCBIfam" id="TIGR00481">
    <property type="entry name" value="YbhB/YbcL family Raf kinase inhibitor-like protein"/>
    <property type="match status" value="1"/>
</dbReference>
<gene>
    <name evidence="1" type="ORF">P3W24_15705</name>
</gene>
<dbReference type="GO" id="GO:0004860">
    <property type="term" value="F:protein kinase inhibitor activity"/>
    <property type="evidence" value="ECO:0007669"/>
    <property type="project" value="UniProtKB-KW"/>
</dbReference>
<name>A0ABT6BE36_9GAMM</name>
<dbReference type="InterPro" id="IPR008914">
    <property type="entry name" value="PEBP"/>
</dbReference>
<organism evidence="1 2">
    <name type="scientific">Luteibacter sahnii</name>
    <dbReference type="NCBI Taxonomy" id="3021977"/>
    <lineage>
        <taxon>Bacteria</taxon>
        <taxon>Pseudomonadati</taxon>
        <taxon>Pseudomonadota</taxon>
        <taxon>Gammaproteobacteria</taxon>
        <taxon>Lysobacterales</taxon>
        <taxon>Rhodanobacteraceae</taxon>
        <taxon>Luteibacter</taxon>
    </lineage>
</organism>
<dbReference type="Pfam" id="PF01161">
    <property type="entry name" value="PBP"/>
    <property type="match status" value="1"/>
</dbReference>
<dbReference type="CDD" id="cd00865">
    <property type="entry name" value="PEBP_bact_arch"/>
    <property type="match status" value="1"/>
</dbReference>
<dbReference type="PANTHER" id="PTHR30289:SF1">
    <property type="entry name" value="PEBP (PHOSPHATIDYLETHANOLAMINE-BINDING PROTEIN) FAMILY PROTEIN"/>
    <property type="match status" value="1"/>
</dbReference>
<protein>
    <submittedName>
        <fullName evidence="1">YbhB/YbcL family Raf kinase inhibitor-like protein</fullName>
    </submittedName>
</protein>
<evidence type="ECO:0000313" key="2">
    <source>
        <dbReference type="Proteomes" id="UP001528850"/>
    </source>
</evidence>
<dbReference type="InterPro" id="IPR036610">
    <property type="entry name" value="PEBP-like_sf"/>
</dbReference>
<comment type="caution">
    <text evidence="1">The sequence shown here is derived from an EMBL/GenBank/DDBJ whole genome shotgun (WGS) entry which is preliminary data.</text>
</comment>
<keyword evidence="1" id="KW-0649">Protein kinase inhibitor</keyword>
<sequence>MRLTSNSIEHGKPIPARHAFMEIGEPVKPAGNVTPHLAWTEVPSATKSFAIAVIDTDVPSKPDDVNVEGREVRRDLPRVEFVHWLMANIPAECRELGEGACGEGIVPRGKGNGKLKDDLVAPPGAVQGINDYTGWFKGDAEMEGHYHGYDGPCPPWNDTLVHHYHFHVYALDVEAVELENGFSLAEFRDVIKGHVIDEAVLTGTYSLNPKVKA</sequence>
<keyword evidence="2" id="KW-1185">Reference proteome</keyword>
<dbReference type="Proteomes" id="UP001528850">
    <property type="component" value="Unassembled WGS sequence"/>
</dbReference>
<dbReference type="PANTHER" id="PTHR30289">
    <property type="entry name" value="UNCHARACTERIZED PROTEIN YBCL-RELATED"/>
    <property type="match status" value="1"/>
</dbReference>
<accession>A0ABT6BE36</accession>
<proteinExistence type="predicted"/>
<dbReference type="EMBL" id="JARJJS010000004">
    <property type="protein sequence ID" value="MDF4026419.1"/>
    <property type="molecule type" value="Genomic_DNA"/>
</dbReference>
<dbReference type="SUPFAM" id="SSF49777">
    <property type="entry name" value="PEBP-like"/>
    <property type="match status" value="1"/>
</dbReference>
<dbReference type="Gene3D" id="3.90.280.10">
    <property type="entry name" value="PEBP-like"/>
    <property type="match status" value="1"/>
</dbReference>
<dbReference type="InterPro" id="IPR005247">
    <property type="entry name" value="YbhB_YbcL/LppC-like"/>
</dbReference>
<dbReference type="RefSeq" id="WP_320551276.1">
    <property type="nucleotide sequence ID" value="NZ_JAQLOK010000003.1"/>
</dbReference>